<dbReference type="GO" id="GO:0016020">
    <property type="term" value="C:membrane"/>
    <property type="evidence" value="ECO:0007669"/>
    <property type="project" value="InterPro"/>
</dbReference>
<feature type="transmembrane region" description="Helical" evidence="1">
    <location>
        <begin position="26"/>
        <end position="46"/>
    </location>
</feature>
<dbReference type="PANTHER" id="PTHR35335">
    <property type="entry name" value="UPF0716 PROTEIN FXSA"/>
    <property type="match status" value="1"/>
</dbReference>
<evidence type="ECO:0000313" key="3">
    <source>
        <dbReference type="Proteomes" id="UP000040576"/>
    </source>
</evidence>
<dbReference type="KEGG" id="bthv:CQJ30_13540"/>
<name>A0A090IW11_9BACI</name>
<proteinExistence type="predicted"/>
<dbReference type="Pfam" id="PF04186">
    <property type="entry name" value="FxsA"/>
    <property type="match status" value="1"/>
</dbReference>
<sequence>MRFFILVFIILPALEIGVFLLSGKTIGVWNTVLIIIFTGILGAFLTKRQGLEVMRKAQDAVRAGYPPGDVLLDGICIFLGGSLLISPGFITDCLGLILLLPPTRKLIKPLLIKWFQRWIDKRTIYID</sequence>
<dbReference type="PANTHER" id="PTHR35335:SF1">
    <property type="entry name" value="UPF0716 PROTEIN FXSA"/>
    <property type="match status" value="1"/>
</dbReference>
<keyword evidence="1" id="KW-1133">Transmembrane helix</keyword>
<reference evidence="2 3" key="1">
    <citation type="submission" date="2014-07" db="EMBL/GenBank/DDBJ databases">
        <authorList>
            <person name="Wibberg Daniel"/>
        </authorList>
    </citation>
    <scope>NUCLEOTIDE SEQUENCE [LARGE SCALE GENOMIC DNA]</scope>
</reference>
<dbReference type="NCBIfam" id="NF008528">
    <property type="entry name" value="PRK11463.1-2"/>
    <property type="match status" value="1"/>
</dbReference>
<organism evidence="2 3">
    <name type="scientific">Caldibacillus thermoamylovorans</name>
    <dbReference type="NCBI Taxonomy" id="35841"/>
    <lineage>
        <taxon>Bacteria</taxon>
        <taxon>Bacillati</taxon>
        <taxon>Bacillota</taxon>
        <taxon>Bacilli</taxon>
        <taxon>Bacillales</taxon>
        <taxon>Bacillaceae</taxon>
        <taxon>Caldibacillus</taxon>
    </lineage>
</organism>
<dbReference type="Proteomes" id="UP000040576">
    <property type="component" value="Unassembled WGS sequence"/>
</dbReference>
<dbReference type="PATRIC" id="fig|35841.9.peg.1309"/>
<dbReference type="AlphaFoldDB" id="A0A090IW11"/>
<evidence type="ECO:0000256" key="1">
    <source>
        <dbReference type="SAM" id="Phobius"/>
    </source>
</evidence>
<keyword evidence="3" id="KW-1185">Reference proteome</keyword>
<dbReference type="RefSeq" id="WP_034771653.1">
    <property type="nucleotide sequence ID" value="NZ_CCRF01000068.1"/>
</dbReference>
<protein>
    <submittedName>
        <fullName evidence="2">Uncharacterized protein</fullName>
    </submittedName>
</protein>
<accession>A0A090IW11</accession>
<keyword evidence="1" id="KW-0472">Membrane</keyword>
<evidence type="ECO:0000313" key="2">
    <source>
        <dbReference type="EMBL" id="CEE02281.1"/>
    </source>
</evidence>
<dbReference type="EMBL" id="CCRF01000068">
    <property type="protein sequence ID" value="CEE02281.1"/>
    <property type="molecule type" value="Genomic_DNA"/>
</dbReference>
<dbReference type="InterPro" id="IPR007313">
    <property type="entry name" value="FxsA"/>
</dbReference>
<keyword evidence="1" id="KW-0812">Transmembrane</keyword>
<gene>
    <name evidence="2" type="ORF">BT1A1_2463</name>
</gene>